<reference evidence="1" key="1">
    <citation type="submission" date="2020-03" db="EMBL/GenBank/DDBJ databases">
        <authorList>
            <person name="Zhang R."/>
        </authorList>
    </citation>
    <scope>NUCLEOTIDE SEQUENCE</scope>
</reference>
<name>A0A6M2FB61_9ROSI</name>
<organism evidence="1">
    <name type="scientific">Populus davidiana</name>
    <dbReference type="NCBI Taxonomy" id="266767"/>
    <lineage>
        <taxon>Eukaryota</taxon>
        <taxon>Viridiplantae</taxon>
        <taxon>Streptophyta</taxon>
        <taxon>Embryophyta</taxon>
        <taxon>Tracheophyta</taxon>
        <taxon>Spermatophyta</taxon>
        <taxon>Magnoliopsida</taxon>
        <taxon>eudicotyledons</taxon>
        <taxon>Gunneridae</taxon>
        <taxon>Pentapetalae</taxon>
        <taxon>rosids</taxon>
        <taxon>fabids</taxon>
        <taxon>Malpighiales</taxon>
        <taxon>Salicaceae</taxon>
        <taxon>Saliceae</taxon>
        <taxon>Populus</taxon>
    </lineage>
</organism>
<protein>
    <submittedName>
        <fullName evidence="1">Uncharacterized protein</fullName>
    </submittedName>
</protein>
<dbReference type="AlphaFoldDB" id="A0A6M2FB61"/>
<proteinExistence type="predicted"/>
<sequence>MLLQGNYCCCLCLCTCCGFNAARFTATANCLCSYCYFHVCQLLKSAVLICLLLLDHLLQATAMNEKAVVWNVICSSKTTVAGINVCHVCYTAGQQASLLDCFVVTGGHCCLRFILQA</sequence>
<evidence type="ECO:0000313" key="1">
    <source>
        <dbReference type="EMBL" id="NUU94663.1"/>
    </source>
</evidence>
<dbReference type="EMBL" id="GILB01014330">
    <property type="protein sequence ID" value="NUU94663.1"/>
    <property type="molecule type" value="Transcribed_RNA"/>
</dbReference>
<accession>A0A6M2FB61</accession>